<dbReference type="EMBL" id="JAFLHG010000020">
    <property type="protein sequence ID" value="MBT8799396.1"/>
    <property type="molecule type" value="Genomic_DNA"/>
</dbReference>
<feature type="transmembrane region" description="Helical" evidence="1">
    <location>
        <begin position="185"/>
        <end position="202"/>
    </location>
</feature>
<evidence type="ECO:0000313" key="3">
    <source>
        <dbReference type="Proteomes" id="UP000740605"/>
    </source>
</evidence>
<keyword evidence="1" id="KW-0472">Membrane</keyword>
<sequence length="276" mass="28168">MSLVHATRSELTKQFTTSIWWILALILLLYVGVTAGGLGATFAAVASGVIGPDTMNGPAPSAEMLAPLIYSLATSVGYVFPLLIGTLLVTGEFRHKTLTPTFLATPRRGIALGGKVTAGLVMGGLYAVVGIIAAVAPGAGLLAGFGLDAQLGSSDTWALIGRMVLAFVLWVLVGIGAGTLIRNQVAAIVGVLAFTQFVEPIVRTVASFVDGLSTVTEYLPGAASDALVGASVFTTLGGAGDAGASLAWWGGGLLLLGYAAVFLVLGYLVSWRRDVS</sequence>
<feature type="transmembrane region" description="Helical" evidence="1">
    <location>
        <begin position="68"/>
        <end position="89"/>
    </location>
</feature>
<comment type="caution">
    <text evidence="2">The sequence shown here is derived from an EMBL/GenBank/DDBJ whole genome shotgun (WGS) entry which is preliminary data.</text>
</comment>
<feature type="transmembrane region" description="Helical" evidence="1">
    <location>
        <begin position="110"/>
        <end position="136"/>
    </location>
</feature>
<dbReference type="RefSeq" id="WP_215488630.1">
    <property type="nucleotide sequence ID" value="NZ_BAAAPJ010000002.1"/>
</dbReference>
<accession>A0ABS5XY71</accession>
<keyword evidence="3" id="KW-1185">Reference proteome</keyword>
<feature type="transmembrane region" description="Helical" evidence="1">
    <location>
        <begin position="156"/>
        <end position="178"/>
    </location>
</feature>
<organism evidence="2 3">
    <name type="scientific">Microbacterium flavum</name>
    <dbReference type="NCBI Taxonomy" id="415216"/>
    <lineage>
        <taxon>Bacteria</taxon>
        <taxon>Bacillati</taxon>
        <taxon>Actinomycetota</taxon>
        <taxon>Actinomycetes</taxon>
        <taxon>Micrococcales</taxon>
        <taxon>Microbacteriaceae</taxon>
        <taxon>Microbacterium</taxon>
    </lineage>
</organism>
<reference evidence="2 3" key="1">
    <citation type="submission" date="2021-03" db="EMBL/GenBank/DDBJ databases">
        <title>Microbacterium pauli sp. nov., isolated from microfiltered milk.</title>
        <authorList>
            <person name="Bellassi P."/>
            <person name="Fontana A."/>
            <person name="Callegari M.L."/>
            <person name="Lorenzo M."/>
            <person name="Cappa F."/>
        </authorList>
    </citation>
    <scope>NUCLEOTIDE SEQUENCE [LARGE SCALE GENOMIC DNA]</scope>
    <source>
        <strain evidence="2 3">DSM 18909</strain>
    </source>
</reference>
<protein>
    <submittedName>
        <fullName evidence="2">ABC transporter permease</fullName>
    </submittedName>
</protein>
<gene>
    <name evidence="2" type="ORF">J0P97_15160</name>
</gene>
<evidence type="ECO:0000256" key="1">
    <source>
        <dbReference type="SAM" id="Phobius"/>
    </source>
</evidence>
<name>A0ABS5XY71_9MICO</name>
<keyword evidence="1" id="KW-1133">Transmembrane helix</keyword>
<keyword evidence="1" id="KW-0812">Transmembrane</keyword>
<feature type="transmembrane region" description="Helical" evidence="1">
    <location>
        <begin position="20"/>
        <end position="48"/>
    </location>
</feature>
<feature type="transmembrane region" description="Helical" evidence="1">
    <location>
        <begin position="246"/>
        <end position="269"/>
    </location>
</feature>
<dbReference type="Proteomes" id="UP000740605">
    <property type="component" value="Unassembled WGS sequence"/>
</dbReference>
<proteinExistence type="predicted"/>
<evidence type="ECO:0000313" key="2">
    <source>
        <dbReference type="EMBL" id="MBT8799396.1"/>
    </source>
</evidence>